<comment type="caution">
    <text evidence="16">The sequence shown here is derived from an EMBL/GenBank/DDBJ whole genome shotgun (WGS) entry which is preliminary data.</text>
</comment>
<comment type="similarity">
    <text evidence="4">Belongs to the class-I pyridine nucleotide-disulfide oxidoreductase family.</text>
</comment>
<organism evidence="16 17">
    <name type="scientific">Gemmata algarum</name>
    <dbReference type="NCBI Taxonomy" id="2975278"/>
    <lineage>
        <taxon>Bacteria</taxon>
        <taxon>Pseudomonadati</taxon>
        <taxon>Planctomycetota</taxon>
        <taxon>Planctomycetia</taxon>
        <taxon>Gemmatales</taxon>
        <taxon>Gemmataceae</taxon>
        <taxon>Gemmata</taxon>
    </lineage>
</organism>
<dbReference type="InterPro" id="IPR036188">
    <property type="entry name" value="FAD/NAD-bd_sf"/>
</dbReference>
<dbReference type="InterPro" id="IPR001100">
    <property type="entry name" value="Pyr_nuc-diS_OxRdtase"/>
</dbReference>
<dbReference type="PANTHER" id="PTHR22912:SF93">
    <property type="entry name" value="SOLUBLE PYRIDINE NUCLEOTIDE TRANSHYDROGENASE"/>
    <property type="match status" value="1"/>
</dbReference>
<evidence type="ECO:0000256" key="10">
    <source>
        <dbReference type="ARBA" id="ARBA00022857"/>
    </source>
</evidence>
<evidence type="ECO:0000313" key="16">
    <source>
        <dbReference type="EMBL" id="MDY3561893.1"/>
    </source>
</evidence>
<keyword evidence="11 16" id="KW-0560">Oxidoreductase</keyword>
<dbReference type="NCBIfam" id="NF003585">
    <property type="entry name" value="PRK05249.1"/>
    <property type="match status" value="1"/>
</dbReference>
<gene>
    <name evidence="16" type="primary">sthA</name>
    <name evidence="16" type="ORF">R5W23_003322</name>
</gene>
<dbReference type="InterPro" id="IPR016156">
    <property type="entry name" value="FAD/NAD-linked_Rdtase_dimer_sf"/>
</dbReference>
<dbReference type="SUPFAM" id="SSF51905">
    <property type="entry name" value="FAD/NAD(P)-binding domain"/>
    <property type="match status" value="1"/>
</dbReference>
<dbReference type="PRINTS" id="PR00368">
    <property type="entry name" value="FADPNR"/>
</dbReference>
<reference evidence="17" key="1">
    <citation type="journal article" date="2023" name="Mar. Drugs">
        <title>Gemmata algarum, a Novel Planctomycete Isolated from an Algal Mat, Displays Antimicrobial Activity.</title>
        <authorList>
            <person name="Kumar G."/>
            <person name="Kallscheuer N."/>
            <person name="Kashif M."/>
            <person name="Ahamad S."/>
            <person name="Jagadeeshwari U."/>
            <person name="Pannikurungottu S."/>
            <person name="Haufschild T."/>
            <person name="Kabuu M."/>
            <person name="Sasikala C."/>
            <person name="Jogler C."/>
            <person name="Ramana C."/>
        </authorList>
    </citation>
    <scope>NUCLEOTIDE SEQUENCE [LARGE SCALE GENOMIC DNA]</scope>
    <source>
        <strain evidence="17">JC673</strain>
    </source>
</reference>
<keyword evidence="12" id="KW-0520">NAD</keyword>
<dbReference type="InterPro" id="IPR004099">
    <property type="entry name" value="Pyr_nucl-diS_OxRdtase_dimer"/>
</dbReference>
<evidence type="ECO:0000256" key="7">
    <source>
        <dbReference type="ARBA" id="ARBA00022490"/>
    </source>
</evidence>
<evidence type="ECO:0000313" key="17">
    <source>
        <dbReference type="Proteomes" id="UP001272242"/>
    </source>
</evidence>
<protein>
    <recommendedName>
        <fullName evidence="6">Soluble pyridine nucleotide transhydrogenase</fullName>
        <ecNumber evidence="5">1.6.1.1</ecNumber>
    </recommendedName>
    <alternativeName>
        <fullName evidence="13">NAD(P)(+) transhydrogenase [B-specific]</fullName>
    </alternativeName>
</protein>
<evidence type="ECO:0000256" key="5">
    <source>
        <dbReference type="ARBA" id="ARBA00012772"/>
    </source>
</evidence>
<accession>A0ABU5F430</accession>
<evidence type="ECO:0000259" key="15">
    <source>
        <dbReference type="Pfam" id="PF07992"/>
    </source>
</evidence>
<feature type="domain" description="Pyridine nucleotide-disulphide oxidoreductase dimerisation" evidence="14">
    <location>
        <begin position="350"/>
        <end position="457"/>
    </location>
</feature>
<dbReference type="PANTHER" id="PTHR22912">
    <property type="entry name" value="DISULFIDE OXIDOREDUCTASE"/>
    <property type="match status" value="1"/>
</dbReference>
<evidence type="ECO:0000259" key="14">
    <source>
        <dbReference type="Pfam" id="PF02852"/>
    </source>
</evidence>
<evidence type="ECO:0000256" key="11">
    <source>
        <dbReference type="ARBA" id="ARBA00023002"/>
    </source>
</evidence>
<dbReference type="Pfam" id="PF02852">
    <property type="entry name" value="Pyr_redox_dim"/>
    <property type="match status" value="1"/>
</dbReference>
<dbReference type="SUPFAM" id="SSF55424">
    <property type="entry name" value="FAD/NAD-linked reductases, dimerisation (C-terminal) domain"/>
    <property type="match status" value="1"/>
</dbReference>
<dbReference type="RefSeq" id="WP_320688237.1">
    <property type="nucleotide sequence ID" value="NZ_JAXBLV010000201.1"/>
</dbReference>
<keyword evidence="10" id="KW-0521">NADP</keyword>
<comment type="subcellular location">
    <subcellularLocation>
        <location evidence="3">Cytoplasm</location>
    </subcellularLocation>
</comment>
<comment type="function">
    <text evidence="2">Conversion of NADPH, generated by peripheral catabolic pathways, to NADH, which can enter the respiratory chain for energy generation.</text>
</comment>
<evidence type="ECO:0000256" key="13">
    <source>
        <dbReference type="ARBA" id="ARBA00031183"/>
    </source>
</evidence>
<proteinExistence type="inferred from homology"/>
<dbReference type="Gene3D" id="3.50.50.60">
    <property type="entry name" value="FAD/NAD(P)-binding domain"/>
    <property type="match status" value="2"/>
</dbReference>
<dbReference type="EMBL" id="JAXBLV010000201">
    <property type="protein sequence ID" value="MDY3561893.1"/>
    <property type="molecule type" value="Genomic_DNA"/>
</dbReference>
<name>A0ABU5F430_9BACT</name>
<feature type="domain" description="FAD/NAD(P)-binding" evidence="15">
    <location>
        <begin position="7"/>
        <end position="329"/>
    </location>
</feature>
<evidence type="ECO:0000256" key="4">
    <source>
        <dbReference type="ARBA" id="ARBA00007532"/>
    </source>
</evidence>
<evidence type="ECO:0000256" key="8">
    <source>
        <dbReference type="ARBA" id="ARBA00022630"/>
    </source>
</evidence>
<dbReference type="Proteomes" id="UP001272242">
    <property type="component" value="Unassembled WGS sequence"/>
</dbReference>
<dbReference type="Pfam" id="PF07992">
    <property type="entry name" value="Pyr_redox_2"/>
    <property type="match status" value="1"/>
</dbReference>
<dbReference type="InterPro" id="IPR050151">
    <property type="entry name" value="Class-I_Pyr_Nuc-Dis_Oxidored"/>
</dbReference>
<dbReference type="GO" id="GO:0003957">
    <property type="term" value="F:NAD(P)+ transhydrogenase (Si-specific) activity"/>
    <property type="evidence" value="ECO:0007669"/>
    <property type="project" value="UniProtKB-EC"/>
</dbReference>
<dbReference type="PIRSF" id="PIRSF000350">
    <property type="entry name" value="Mercury_reductase_MerA"/>
    <property type="match status" value="1"/>
</dbReference>
<dbReference type="InterPro" id="IPR023753">
    <property type="entry name" value="FAD/NAD-binding_dom"/>
</dbReference>
<dbReference type="PRINTS" id="PR00411">
    <property type="entry name" value="PNDRDTASEI"/>
</dbReference>
<evidence type="ECO:0000256" key="9">
    <source>
        <dbReference type="ARBA" id="ARBA00022827"/>
    </source>
</evidence>
<evidence type="ECO:0000256" key="6">
    <source>
        <dbReference type="ARBA" id="ARBA00016603"/>
    </source>
</evidence>
<evidence type="ECO:0000256" key="12">
    <source>
        <dbReference type="ARBA" id="ARBA00023027"/>
    </source>
</evidence>
<comment type="cofactor">
    <cofactor evidence="1">
        <name>FAD</name>
        <dbReference type="ChEBI" id="CHEBI:57692"/>
    </cofactor>
</comment>
<dbReference type="EC" id="1.6.1.1" evidence="5"/>
<keyword evidence="7" id="KW-0963">Cytoplasm</keyword>
<keyword evidence="9" id="KW-0274">FAD</keyword>
<evidence type="ECO:0000256" key="1">
    <source>
        <dbReference type="ARBA" id="ARBA00001974"/>
    </source>
</evidence>
<evidence type="ECO:0000256" key="2">
    <source>
        <dbReference type="ARBA" id="ARBA00002842"/>
    </source>
</evidence>
<keyword evidence="8" id="KW-0285">Flavoprotein</keyword>
<dbReference type="Gene3D" id="3.30.390.30">
    <property type="match status" value="1"/>
</dbReference>
<sequence length="471" mass="48904">MSEPEMFDLVVVGAGPAGLHAALSAAALFGKRAAVVERDATVGGATTVTGTLPSKTLRETALALSGYRARKLYGVDLSLRRRATVSELLSHERTVKAAEQAQFRGLLERFGVPLVRGAATFADPHTVRVARPDGGETFLRGGAVVLATGSVPVRPPLFPFDDPRVHDSDELVDLAEIPESLAVIGAGVIGAEYACMFAALGVKTTLIDGRSKLLEFLDPDVSAALANAMTGLGVEFVWDERVTGCAAPPGGDVTLTLSSGRTLAADHVLVCAGRVSRADELNLAAAGVEPGSKGRLKVNEHFQTNVPHVYAVGDVIGFPALASTSAEQGRAAAAHALGATGLAGMTPLLPTGIYTIPEVASAGATEAELKLKGVPYVVGRADYAKNPRGKIVGDEGGFLKLLFREPDLALVGVHMIGELATELVHTGMMVMRAGGGMDLILNTCFNYPTLGGLFKQAAYAALLARGAEAHR</sequence>
<keyword evidence="17" id="KW-1185">Reference proteome</keyword>
<evidence type="ECO:0000256" key="3">
    <source>
        <dbReference type="ARBA" id="ARBA00004496"/>
    </source>
</evidence>